<dbReference type="EMBL" id="JAUJEB010000004">
    <property type="protein sequence ID" value="MDN5214433.1"/>
    <property type="molecule type" value="Genomic_DNA"/>
</dbReference>
<evidence type="ECO:0000313" key="1">
    <source>
        <dbReference type="EMBL" id="MDN5214433.1"/>
    </source>
</evidence>
<comment type="caution">
    <text evidence="1">The sequence shown here is derived from an EMBL/GenBank/DDBJ whole genome shotgun (WGS) entry which is preliminary data.</text>
</comment>
<dbReference type="Proteomes" id="UP001172083">
    <property type="component" value="Unassembled WGS sequence"/>
</dbReference>
<sequence length="295" mass="32741">MWRNSLLLLLVLGTNSGILFGQTKKRYTVDTTSEYNKLAFSLYSPSGTCQIRPTDHPKLVTVYCKSENDDYHPAFVTRQSNKTKLVSLDMDDGKSDGITRTLSGKVFKSSYMEFENKCNVYLSHHKPIILDLKYGVGEAFADLSGLAVERLKIGTGSADVTVGYQEGKENLVNMDTFSIKVDLGSVTVQRLNLSKASNIIADVGFGDLTLELSDTLMLNTNVKASVGAGTMEILIANQNTPAIIYVNNSILCRVKLNKHFKEIRKNVFVNDSYHKDAKNLITFNLDVAMGNIIFR</sequence>
<gene>
    <name evidence="1" type="ORF">QQ020_20300</name>
</gene>
<reference evidence="1" key="1">
    <citation type="submission" date="2023-06" db="EMBL/GenBank/DDBJ databases">
        <title>Genomic of Agaribacillus aureum.</title>
        <authorList>
            <person name="Wang G."/>
        </authorList>
    </citation>
    <scope>NUCLEOTIDE SEQUENCE</scope>
    <source>
        <strain evidence="1">BMA12</strain>
    </source>
</reference>
<accession>A0ABT8L9U4</accession>
<dbReference type="RefSeq" id="WP_346759767.1">
    <property type="nucleotide sequence ID" value="NZ_JAUJEB010000004.1"/>
</dbReference>
<protein>
    <recommendedName>
        <fullName evidence="3">Adhesin domain-containing protein</fullName>
    </recommendedName>
</protein>
<proteinExistence type="predicted"/>
<keyword evidence="2" id="KW-1185">Reference proteome</keyword>
<name>A0ABT8L9U4_9BACT</name>
<organism evidence="1 2">
    <name type="scientific">Agaribacillus aureus</name>
    <dbReference type="NCBI Taxonomy" id="3051825"/>
    <lineage>
        <taxon>Bacteria</taxon>
        <taxon>Pseudomonadati</taxon>
        <taxon>Bacteroidota</taxon>
        <taxon>Cytophagia</taxon>
        <taxon>Cytophagales</taxon>
        <taxon>Splendidivirgaceae</taxon>
        <taxon>Agaribacillus</taxon>
    </lineage>
</organism>
<evidence type="ECO:0008006" key="3">
    <source>
        <dbReference type="Google" id="ProtNLM"/>
    </source>
</evidence>
<evidence type="ECO:0000313" key="2">
    <source>
        <dbReference type="Proteomes" id="UP001172083"/>
    </source>
</evidence>